<keyword evidence="3" id="KW-1185">Reference proteome</keyword>
<dbReference type="Proteomes" id="UP000708148">
    <property type="component" value="Unassembled WGS sequence"/>
</dbReference>
<evidence type="ECO:0000313" key="3">
    <source>
        <dbReference type="Proteomes" id="UP000708148"/>
    </source>
</evidence>
<comment type="caution">
    <text evidence="2">The sequence shown here is derived from an EMBL/GenBank/DDBJ whole genome shotgun (WGS) entry which is preliminary data.</text>
</comment>
<sequence length="100" mass="10079">MFIRAVLVDESISAIQGPTPNPPLSSPPVDASSQCGSSQAEGALARVATALSYLGSRAILALGGPLRPCWGGHGDQTLSSKDVDCPLAACPTLSSCPVCL</sequence>
<evidence type="ECO:0000313" key="2">
    <source>
        <dbReference type="EMBL" id="CAD7704893.1"/>
    </source>
</evidence>
<protein>
    <submittedName>
        <fullName evidence="2">Uncharacterized protein</fullName>
    </submittedName>
</protein>
<gene>
    <name evidence="2" type="ORF">OSTQU699_LOCUS10248</name>
</gene>
<accession>A0A8S1JD16</accession>
<evidence type="ECO:0000256" key="1">
    <source>
        <dbReference type="SAM" id="MobiDB-lite"/>
    </source>
</evidence>
<proteinExistence type="predicted"/>
<feature type="region of interest" description="Disordered" evidence="1">
    <location>
        <begin position="14"/>
        <end position="36"/>
    </location>
</feature>
<organism evidence="2 3">
    <name type="scientific">Ostreobium quekettii</name>
    <dbReference type="NCBI Taxonomy" id="121088"/>
    <lineage>
        <taxon>Eukaryota</taxon>
        <taxon>Viridiplantae</taxon>
        <taxon>Chlorophyta</taxon>
        <taxon>core chlorophytes</taxon>
        <taxon>Ulvophyceae</taxon>
        <taxon>TCBD clade</taxon>
        <taxon>Bryopsidales</taxon>
        <taxon>Ostreobineae</taxon>
        <taxon>Ostreobiaceae</taxon>
        <taxon>Ostreobium</taxon>
    </lineage>
</organism>
<dbReference type="EMBL" id="CAJHUC010002970">
    <property type="protein sequence ID" value="CAD7704893.1"/>
    <property type="molecule type" value="Genomic_DNA"/>
</dbReference>
<name>A0A8S1JD16_9CHLO</name>
<dbReference type="AlphaFoldDB" id="A0A8S1JD16"/>
<reference evidence="2" key="1">
    <citation type="submission" date="2020-12" db="EMBL/GenBank/DDBJ databases">
        <authorList>
            <person name="Iha C."/>
        </authorList>
    </citation>
    <scope>NUCLEOTIDE SEQUENCE</scope>
</reference>